<feature type="transmembrane region" description="Helical" evidence="1">
    <location>
        <begin position="72"/>
        <end position="105"/>
    </location>
</feature>
<keyword evidence="1" id="KW-0472">Membrane</keyword>
<evidence type="ECO:0000256" key="1">
    <source>
        <dbReference type="SAM" id="Phobius"/>
    </source>
</evidence>
<organism evidence="2 3">
    <name type="scientific">Rhodanobacter humi</name>
    <dbReference type="NCBI Taxonomy" id="1888173"/>
    <lineage>
        <taxon>Bacteria</taxon>
        <taxon>Pseudomonadati</taxon>
        <taxon>Pseudomonadota</taxon>
        <taxon>Gammaproteobacteria</taxon>
        <taxon>Lysobacterales</taxon>
        <taxon>Rhodanobacteraceae</taxon>
        <taxon>Rhodanobacter</taxon>
    </lineage>
</organism>
<accession>A0ABV4AMM5</accession>
<evidence type="ECO:0008006" key="4">
    <source>
        <dbReference type="Google" id="ProtNLM"/>
    </source>
</evidence>
<evidence type="ECO:0000313" key="2">
    <source>
        <dbReference type="EMBL" id="MEY2181391.1"/>
    </source>
</evidence>
<name>A0ABV4AMM5_9GAMM</name>
<proteinExistence type="predicted"/>
<keyword evidence="1" id="KW-0812">Transmembrane</keyword>
<comment type="caution">
    <text evidence="2">The sequence shown here is derived from an EMBL/GenBank/DDBJ whole genome shotgun (WGS) entry which is preliminary data.</text>
</comment>
<sequence length="222" mass="25632">MELDEMKQLWARMELRQDGMEALLRQDFRERRMDQARAALRRALRWQALELALWLGFVVWVASFWADHRQVTHLLVIGLVLHVYGVAAIWSCATQLLLLSRIYLFDAPVLVQQRRLAQLRRFRVRSSLALGLPWWFLWLLVSTVGLVQLTGVDIYAGGSPAWYWATLGVGALGMGACVWLAHHLAGRPLRSPMLRRMVEDMSGRSLRQVAEQLDGIVRFERE</sequence>
<keyword evidence="1" id="KW-1133">Transmembrane helix</keyword>
<keyword evidence="3" id="KW-1185">Reference proteome</keyword>
<gene>
    <name evidence="2" type="ORF">AB7878_03090</name>
</gene>
<feature type="transmembrane region" description="Helical" evidence="1">
    <location>
        <begin position="126"/>
        <end position="149"/>
    </location>
</feature>
<protein>
    <recommendedName>
        <fullName evidence="4">Serine/threonine protein kinase</fullName>
    </recommendedName>
</protein>
<dbReference type="Proteomes" id="UP001562159">
    <property type="component" value="Unassembled WGS sequence"/>
</dbReference>
<reference evidence="2 3" key="1">
    <citation type="submission" date="2024-07" db="EMBL/GenBank/DDBJ databases">
        <title>Molecular mechanisms and environmental adaptations of flagellar loss and biofilm growth of Rhodanobacter under environmental stress.</title>
        <authorList>
            <person name="Chen M."/>
        </authorList>
    </citation>
    <scope>NUCLEOTIDE SEQUENCE [LARGE SCALE GENOMIC DNA]</scope>
    <source>
        <strain evidence="2 3">RS22</strain>
    </source>
</reference>
<evidence type="ECO:0000313" key="3">
    <source>
        <dbReference type="Proteomes" id="UP001562159"/>
    </source>
</evidence>
<feature type="transmembrane region" description="Helical" evidence="1">
    <location>
        <begin position="48"/>
        <end position="66"/>
    </location>
</feature>
<feature type="transmembrane region" description="Helical" evidence="1">
    <location>
        <begin position="161"/>
        <end position="185"/>
    </location>
</feature>
<dbReference type="EMBL" id="JBGBPY010000001">
    <property type="protein sequence ID" value="MEY2181391.1"/>
    <property type="molecule type" value="Genomic_DNA"/>
</dbReference>